<dbReference type="EMBL" id="CP017480">
    <property type="protein sequence ID" value="APG03851.1"/>
    <property type="molecule type" value="Genomic_DNA"/>
</dbReference>
<evidence type="ECO:0000256" key="1">
    <source>
        <dbReference type="ARBA" id="ARBA00004561"/>
    </source>
</evidence>
<reference evidence="8" key="1">
    <citation type="submission" date="2016-09" db="EMBL/GenBank/DDBJ databases">
        <authorList>
            <person name="Lysoe E."/>
        </authorList>
    </citation>
    <scope>NUCLEOTIDE SEQUENCE [LARGE SCALE GENOMIC DNA]</scope>
    <source>
        <strain evidence="8">LJ96T</strain>
    </source>
</reference>
<dbReference type="GO" id="GO:0009289">
    <property type="term" value="C:pilus"/>
    <property type="evidence" value="ECO:0007669"/>
    <property type="project" value="UniProtKB-SubCell"/>
</dbReference>
<evidence type="ECO:0000256" key="4">
    <source>
        <dbReference type="ARBA" id="ARBA00023263"/>
    </source>
</evidence>
<feature type="domain" description="MrkD-like receptor binding" evidence="6">
    <location>
        <begin position="37"/>
        <end position="157"/>
    </location>
</feature>
<evidence type="ECO:0000256" key="3">
    <source>
        <dbReference type="ARBA" id="ARBA00022729"/>
    </source>
</evidence>
<dbReference type="KEGG" id="lrz:BJI69_07975"/>
<dbReference type="InterPro" id="IPR036937">
    <property type="entry name" value="Adhesion_dom_fimbrial_sf"/>
</dbReference>
<dbReference type="Pfam" id="PF22003">
    <property type="entry name" value="MrkDrd"/>
    <property type="match status" value="1"/>
</dbReference>
<dbReference type="PANTHER" id="PTHR33420">
    <property type="entry name" value="FIMBRIAL SUBUNIT ELFA-RELATED"/>
    <property type="match status" value="1"/>
</dbReference>
<accession>A0A0G9H9B1</accession>
<keyword evidence="4" id="KW-0281">Fimbrium</keyword>
<dbReference type="Gene3D" id="2.60.40.3310">
    <property type="match status" value="1"/>
</dbReference>
<dbReference type="Pfam" id="PF00419">
    <property type="entry name" value="Fimbrial"/>
    <property type="match status" value="1"/>
</dbReference>
<keyword evidence="8" id="KW-1185">Reference proteome</keyword>
<dbReference type="GO" id="GO:0043709">
    <property type="term" value="P:cell adhesion involved in single-species biofilm formation"/>
    <property type="evidence" value="ECO:0007669"/>
    <property type="project" value="TreeGrafter"/>
</dbReference>
<evidence type="ECO:0000259" key="5">
    <source>
        <dbReference type="Pfam" id="PF00419"/>
    </source>
</evidence>
<dbReference type="PATRIC" id="fig|1440763.5.peg.2777"/>
<dbReference type="OrthoDB" id="8970968at2"/>
<protein>
    <submittedName>
        <fullName evidence="7">Uncharacterized protein</fullName>
    </submittedName>
</protein>
<comment type="subcellular location">
    <subcellularLocation>
        <location evidence="1">Fimbrium</location>
    </subcellularLocation>
</comment>
<proteinExistence type="inferred from homology"/>
<keyword evidence="3" id="KW-0732">Signal</keyword>
<evidence type="ECO:0000313" key="8">
    <source>
        <dbReference type="Proteomes" id="UP000182987"/>
    </source>
</evidence>
<name>A0A0G9H9B1_9GAMM</name>
<dbReference type="Proteomes" id="UP000182987">
    <property type="component" value="Chromosome"/>
</dbReference>
<evidence type="ECO:0000256" key="2">
    <source>
        <dbReference type="ARBA" id="ARBA00006671"/>
    </source>
</evidence>
<dbReference type="RefSeq" id="WP_046968390.1">
    <property type="nucleotide sequence ID" value="NZ_CP017480.1"/>
</dbReference>
<dbReference type="InterPro" id="IPR000259">
    <property type="entry name" value="Adhesion_dom_fimbrial"/>
</dbReference>
<evidence type="ECO:0000313" key="7">
    <source>
        <dbReference type="EMBL" id="APG03851.1"/>
    </source>
</evidence>
<dbReference type="STRING" id="1440763.BJI69_07975"/>
<dbReference type="InterPro" id="IPR054160">
    <property type="entry name" value="MrkD_recept-bd"/>
</dbReference>
<comment type="similarity">
    <text evidence="2">Belongs to the fimbrial protein family.</text>
</comment>
<organism evidence="7 8">
    <name type="scientific">Luteibacter rhizovicinus DSM 16549</name>
    <dbReference type="NCBI Taxonomy" id="1440763"/>
    <lineage>
        <taxon>Bacteria</taxon>
        <taxon>Pseudomonadati</taxon>
        <taxon>Pseudomonadota</taxon>
        <taxon>Gammaproteobacteria</taxon>
        <taxon>Lysobacterales</taxon>
        <taxon>Rhodanobacteraceae</taxon>
        <taxon>Luteibacter</taxon>
    </lineage>
</organism>
<dbReference type="InterPro" id="IPR008966">
    <property type="entry name" value="Adhesion_dom_sf"/>
</dbReference>
<feature type="domain" description="Fimbrial-type adhesion" evidence="5">
    <location>
        <begin position="180"/>
        <end position="312"/>
    </location>
</feature>
<sequence>MPSARLVRFACLLAAVFMAPARAGCLKHPSQGSPQVLSFGIVNVPVDAPVGSVLAEKRSAGWASSRFKCLYPTRTASLGIFTTASPMGGGIYATNVPGVGIRTYFHNSQHGELLVPERTSIPFIFDAVLNDAHFRVQLIKTDIVDAGGALTSGTLARGGWDDQAQAWVDLTDTQVQPERPTCAFTSHGLTFAMNKVDGRDLQVTGSSPWVMQTLVSTGCRNATQILMSFSALADEQDASLFKVTGAHPATGVAVELRSDDPDTQAIPNSASPLILPAVHDGRSHGFRARYRRVGPTLAPGEANASIVVNVSYR</sequence>
<dbReference type="Gene3D" id="2.60.40.1090">
    <property type="entry name" value="Fimbrial-type adhesion domain"/>
    <property type="match status" value="1"/>
</dbReference>
<evidence type="ECO:0000259" key="6">
    <source>
        <dbReference type="Pfam" id="PF22003"/>
    </source>
</evidence>
<gene>
    <name evidence="7" type="ORF">BJI69_07975</name>
</gene>
<dbReference type="PANTHER" id="PTHR33420:SF3">
    <property type="entry name" value="FIMBRIAL SUBUNIT ELFA"/>
    <property type="match status" value="1"/>
</dbReference>
<dbReference type="InterPro" id="IPR050263">
    <property type="entry name" value="Bact_Fimbrial_Adh_Pro"/>
</dbReference>
<dbReference type="SUPFAM" id="SSF49401">
    <property type="entry name" value="Bacterial adhesins"/>
    <property type="match status" value="1"/>
</dbReference>
<dbReference type="AlphaFoldDB" id="A0A0G9H9B1"/>